<evidence type="ECO:0000256" key="4">
    <source>
        <dbReference type="ARBA" id="ARBA00022695"/>
    </source>
</evidence>
<dbReference type="EMBL" id="CAJNOU010000743">
    <property type="protein sequence ID" value="CAF1078135.1"/>
    <property type="molecule type" value="Genomic_DNA"/>
</dbReference>
<dbReference type="EC" id="2.4.2.31" evidence="6"/>
<dbReference type="PROSITE" id="PS51996">
    <property type="entry name" value="TR_MART"/>
    <property type="match status" value="1"/>
</dbReference>
<dbReference type="InterPro" id="IPR000157">
    <property type="entry name" value="TIR_dom"/>
</dbReference>
<evidence type="ECO:0000256" key="2">
    <source>
        <dbReference type="ARBA" id="ARBA00022676"/>
    </source>
</evidence>
<feature type="domain" description="TIR" evidence="7">
    <location>
        <begin position="1"/>
        <end position="112"/>
    </location>
</feature>
<dbReference type="Pfam" id="PF13676">
    <property type="entry name" value="TIR_2"/>
    <property type="match status" value="1"/>
</dbReference>
<evidence type="ECO:0000256" key="6">
    <source>
        <dbReference type="RuleBase" id="RU361228"/>
    </source>
</evidence>
<dbReference type="Gene3D" id="3.90.176.10">
    <property type="entry name" value="Toxin ADP-ribosyltransferase, Chain A, domain 1"/>
    <property type="match status" value="1"/>
</dbReference>
<accession>A0A814MF77</accession>
<comment type="similarity">
    <text evidence="1 6">Belongs to the Arg-specific ADP-ribosyltransferase family.</text>
</comment>
<dbReference type="GO" id="GO:0106274">
    <property type="term" value="F:NAD+-protein-arginine ADP-ribosyltransferase activity"/>
    <property type="evidence" value="ECO:0007669"/>
    <property type="project" value="UniProtKB-EC"/>
</dbReference>
<protein>
    <recommendedName>
        <fullName evidence="6">NAD(P)(+)--arginine ADP-ribosyltransferase</fullName>
        <ecNumber evidence="6">2.4.2.31</ecNumber>
    </recommendedName>
    <alternativeName>
        <fullName evidence="6">Mono(ADP-ribosyl)transferase</fullName>
    </alternativeName>
</protein>
<dbReference type="EMBL" id="CAJOBE010001879">
    <property type="protein sequence ID" value="CAF3781858.1"/>
    <property type="molecule type" value="Genomic_DNA"/>
</dbReference>
<dbReference type="Proteomes" id="UP000663882">
    <property type="component" value="Unassembled WGS sequence"/>
</dbReference>
<proteinExistence type="inferred from homology"/>
<evidence type="ECO:0000313" key="11">
    <source>
        <dbReference type="EMBL" id="CAF3781858.1"/>
    </source>
</evidence>
<dbReference type="GO" id="GO:0007165">
    <property type="term" value="P:signal transduction"/>
    <property type="evidence" value="ECO:0007669"/>
    <property type="project" value="InterPro"/>
</dbReference>
<dbReference type="Proteomes" id="UP000663889">
    <property type="component" value="Unassembled WGS sequence"/>
</dbReference>
<gene>
    <name evidence="11" type="ORF">FNK824_LOCUS13954</name>
    <name evidence="10" type="ORF">OTI717_LOCUS14680</name>
    <name evidence="9" type="ORF">RFH988_LOCUS21591</name>
    <name evidence="8" type="ORF">SEV965_LOCUS14706</name>
</gene>
<dbReference type="GO" id="GO:0016779">
    <property type="term" value="F:nucleotidyltransferase activity"/>
    <property type="evidence" value="ECO:0007669"/>
    <property type="project" value="UniProtKB-KW"/>
</dbReference>
<keyword evidence="4" id="KW-0548">Nucleotidyltransferase</keyword>
<comment type="catalytic activity">
    <reaction evidence="5 6">
        <text>L-arginyl-[protein] + NAD(+) = N(omega)-(ADP-D-ribosyl)-L-arginyl-[protein] + nicotinamide + H(+)</text>
        <dbReference type="Rhea" id="RHEA:19149"/>
        <dbReference type="Rhea" id="RHEA-COMP:10532"/>
        <dbReference type="Rhea" id="RHEA-COMP:15087"/>
        <dbReference type="ChEBI" id="CHEBI:15378"/>
        <dbReference type="ChEBI" id="CHEBI:17154"/>
        <dbReference type="ChEBI" id="CHEBI:29965"/>
        <dbReference type="ChEBI" id="CHEBI:57540"/>
        <dbReference type="ChEBI" id="CHEBI:142554"/>
        <dbReference type="EC" id="2.4.2.31"/>
    </reaction>
</comment>
<dbReference type="PANTHER" id="PTHR46270:SF2">
    <property type="entry name" value="TIR DOMAIN-CONTAINING PROTEIN"/>
    <property type="match status" value="1"/>
</dbReference>
<evidence type="ECO:0000256" key="3">
    <source>
        <dbReference type="ARBA" id="ARBA00022679"/>
    </source>
</evidence>
<reference evidence="8" key="1">
    <citation type="submission" date="2021-02" db="EMBL/GenBank/DDBJ databases">
        <authorList>
            <person name="Nowell W R."/>
        </authorList>
    </citation>
    <scope>NUCLEOTIDE SEQUENCE</scope>
</reference>
<dbReference type="SUPFAM" id="SSF52200">
    <property type="entry name" value="Toll/Interleukin receptor TIR domain"/>
    <property type="match status" value="1"/>
</dbReference>
<evidence type="ECO:0000313" key="9">
    <source>
        <dbReference type="EMBL" id="CAF1144995.1"/>
    </source>
</evidence>
<dbReference type="EMBL" id="CAJOAX010001662">
    <property type="protein sequence ID" value="CAF3735162.1"/>
    <property type="molecule type" value="Genomic_DNA"/>
</dbReference>
<keyword evidence="3 6" id="KW-0808">Transferase</keyword>
<dbReference type="AlphaFoldDB" id="A0A814MF77"/>
<dbReference type="InterPro" id="IPR000768">
    <property type="entry name" value="ART"/>
</dbReference>
<name>A0A814MF77_9BILA</name>
<organism evidence="8 12">
    <name type="scientific">Rotaria sordida</name>
    <dbReference type="NCBI Taxonomy" id="392033"/>
    <lineage>
        <taxon>Eukaryota</taxon>
        <taxon>Metazoa</taxon>
        <taxon>Spiralia</taxon>
        <taxon>Gnathifera</taxon>
        <taxon>Rotifera</taxon>
        <taxon>Eurotatoria</taxon>
        <taxon>Bdelloidea</taxon>
        <taxon>Philodinida</taxon>
        <taxon>Philodinidae</taxon>
        <taxon>Rotaria</taxon>
    </lineage>
</organism>
<evidence type="ECO:0000259" key="7">
    <source>
        <dbReference type="Pfam" id="PF13676"/>
    </source>
</evidence>
<keyword evidence="6" id="KW-0520">NAD</keyword>
<dbReference type="OrthoDB" id="9978456at2759"/>
<dbReference type="Proteomes" id="UP000663874">
    <property type="component" value="Unassembled WGS sequence"/>
</dbReference>
<evidence type="ECO:0000313" key="12">
    <source>
        <dbReference type="Proteomes" id="UP000663889"/>
    </source>
</evidence>
<dbReference type="EMBL" id="CAJNOO010001385">
    <property type="protein sequence ID" value="CAF1144995.1"/>
    <property type="molecule type" value="Genomic_DNA"/>
</dbReference>
<dbReference type="Gene3D" id="3.40.50.10140">
    <property type="entry name" value="Toll/interleukin-1 receptor homology (TIR) domain"/>
    <property type="match status" value="1"/>
</dbReference>
<dbReference type="InterPro" id="IPR035897">
    <property type="entry name" value="Toll_tir_struct_dom_sf"/>
</dbReference>
<evidence type="ECO:0000256" key="1">
    <source>
        <dbReference type="ARBA" id="ARBA00009558"/>
    </source>
</evidence>
<dbReference type="SUPFAM" id="SSF56399">
    <property type="entry name" value="ADP-ribosylation"/>
    <property type="match status" value="1"/>
</dbReference>
<dbReference type="PANTHER" id="PTHR46270">
    <property type="entry name" value="ARMADILLO-TYPE FOLD-RELATED"/>
    <property type="match status" value="1"/>
</dbReference>
<sequence>MVSYAWTGTQDLAYEVAEQLKNENIPIWMDIRNGLGGNINDGMAEAVENSAAVCFFMTPEYQSSKSCRKELEYAEKLEIPLIPCRCRVDFKPSGWLGIISAGLLWYDFRDLSDKPVNNTMNKLINYIQMNIFKTTPTVFPDLEGRTLPIIFRNRHQFRTIEKQSITNQDETTFSKMNQLNNEISSLYNTDFDNEQNGHRFTSSYDLIGTKQMLMPLEGYETEPIVSLEKSIELLVDLFNDDIHRYVFIAKQNTRTPKDSLTSDESAAIHLYSMQWPNIDDSLYIHLNRALRGVNRQVIIPWFSYLKLFLTALFKLPSCHKTIWRGVKADLSNQYNKDQDIIWWGVSSCAISVSVIEQFIGQTGTRTIFSIEAINAKFIREHAYFKEEDEIILPPGTYLKVIDKIQPARDLTIIHLKEIIPPFPLVASPFNDDDNNQQEQCQINSSYSNQQREIRSESIVKNITNQLCQNMDRTQITSENK</sequence>
<keyword evidence="6" id="KW-0521">NADP</keyword>
<evidence type="ECO:0000313" key="8">
    <source>
        <dbReference type="EMBL" id="CAF1078135.1"/>
    </source>
</evidence>
<dbReference type="Proteomes" id="UP000663823">
    <property type="component" value="Unassembled WGS sequence"/>
</dbReference>
<comment type="caution">
    <text evidence="8">The sequence shown here is derived from an EMBL/GenBank/DDBJ whole genome shotgun (WGS) entry which is preliminary data.</text>
</comment>
<dbReference type="Pfam" id="PF01129">
    <property type="entry name" value="ART"/>
    <property type="match status" value="1"/>
</dbReference>
<evidence type="ECO:0000313" key="10">
    <source>
        <dbReference type="EMBL" id="CAF3735162.1"/>
    </source>
</evidence>
<keyword evidence="2 6" id="KW-0328">Glycosyltransferase</keyword>
<evidence type="ECO:0000256" key="5">
    <source>
        <dbReference type="ARBA" id="ARBA00047597"/>
    </source>
</evidence>